<evidence type="ECO:0000313" key="9">
    <source>
        <dbReference type="EMBL" id="CAK0860812.1"/>
    </source>
</evidence>
<organism evidence="9 10">
    <name type="scientific">Prorocentrum cordatum</name>
    <dbReference type="NCBI Taxonomy" id="2364126"/>
    <lineage>
        <taxon>Eukaryota</taxon>
        <taxon>Sar</taxon>
        <taxon>Alveolata</taxon>
        <taxon>Dinophyceae</taxon>
        <taxon>Prorocentrales</taxon>
        <taxon>Prorocentraceae</taxon>
        <taxon>Prorocentrum</taxon>
    </lineage>
</organism>
<keyword evidence="3" id="KW-0106">Calcium</keyword>
<gene>
    <name evidence="9" type="ORF">PCOR1329_LOCUS49674</name>
</gene>
<dbReference type="EMBL" id="CAUYUJ010016015">
    <property type="protein sequence ID" value="CAK0860812.1"/>
    <property type="molecule type" value="Genomic_DNA"/>
</dbReference>
<dbReference type="Proteomes" id="UP001189429">
    <property type="component" value="Unassembled WGS sequence"/>
</dbReference>
<dbReference type="Gene3D" id="1.20.120.350">
    <property type="entry name" value="Voltage-gated potassium channels. Chain C"/>
    <property type="match status" value="1"/>
</dbReference>
<evidence type="ECO:0000256" key="1">
    <source>
        <dbReference type="ARBA" id="ARBA00004141"/>
    </source>
</evidence>
<keyword evidence="5 7" id="KW-0472">Membrane</keyword>
<name>A0ABN9ULQ0_9DINO</name>
<feature type="transmembrane region" description="Helical" evidence="7">
    <location>
        <begin position="311"/>
        <end position="334"/>
    </location>
</feature>
<protein>
    <recommendedName>
        <fullName evidence="8">EF-hand domain-containing protein</fullName>
    </recommendedName>
</protein>
<dbReference type="InterPro" id="IPR018247">
    <property type="entry name" value="EF_Hand_1_Ca_BS"/>
</dbReference>
<dbReference type="InterPro" id="IPR043203">
    <property type="entry name" value="VGCC_Ca_Na"/>
</dbReference>
<keyword evidence="4 7" id="KW-1133">Transmembrane helix</keyword>
<keyword evidence="10" id="KW-1185">Reference proteome</keyword>
<dbReference type="SUPFAM" id="SSF47473">
    <property type="entry name" value="EF-hand"/>
    <property type="match status" value="1"/>
</dbReference>
<reference evidence="9" key="1">
    <citation type="submission" date="2023-10" db="EMBL/GenBank/DDBJ databases">
        <authorList>
            <person name="Chen Y."/>
            <person name="Shah S."/>
            <person name="Dougan E. K."/>
            <person name="Thang M."/>
            <person name="Chan C."/>
        </authorList>
    </citation>
    <scope>NUCLEOTIDE SEQUENCE [LARGE SCALE GENOMIC DNA]</scope>
</reference>
<dbReference type="InterPro" id="IPR011992">
    <property type="entry name" value="EF-hand-dom_pair"/>
</dbReference>
<dbReference type="PANTHER" id="PTHR10037:SF62">
    <property type="entry name" value="SODIUM CHANNEL PROTEIN 60E"/>
    <property type="match status" value="1"/>
</dbReference>
<evidence type="ECO:0000256" key="2">
    <source>
        <dbReference type="ARBA" id="ARBA00022692"/>
    </source>
</evidence>
<proteinExistence type="predicted"/>
<feature type="transmembrane region" description="Helical" evidence="7">
    <location>
        <begin position="460"/>
        <end position="482"/>
    </location>
</feature>
<dbReference type="SUPFAM" id="SSF81324">
    <property type="entry name" value="Voltage-gated potassium channels"/>
    <property type="match status" value="1"/>
</dbReference>
<evidence type="ECO:0000256" key="6">
    <source>
        <dbReference type="SAM" id="MobiDB-lite"/>
    </source>
</evidence>
<dbReference type="Gene3D" id="1.10.238.10">
    <property type="entry name" value="EF-hand"/>
    <property type="match status" value="1"/>
</dbReference>
<dbReference type="Pfam" id="PF00520">
    <property type="entry name" value="Ion_trans"/>
    <property type="match status" value="1"/>
</dbReference>
<keyword evidence="2 7" id="KW-0812">Transmembrane</keyword>
<dbReference type="PROSITE" id="PS00018">
    <property type="entry name" value="EF_HAND_1"/>
    <property type="match status" value="1"/>
</dbReference>
<evidence type="ECO:0000256" key="3">
    <source>
        <dbReference type="ARBA" id="ARBA00022837"/>
    </source>
</evidence>
<sequence length="620" mass="69656">MPLLEPGVFSLHLLVPTRPHGGHTTAMLKSCVAHAHRSVPIDFLVSCARSRPMQRVPDREPGQDTTLAKAAEAVDWLASELESERNETKRRHDALVEGLVEALELGTCAPRIQTQRSYVSTAVPDGYPSQRETVFGGLPRTSKGVVSGWRQPEESTRGERKKRMFANRMIHHNSTQSRSQALSEGTDTPIKKEVRTTAELTDLAVQDRGLNQTGPTLSLKDVAQAIRFRHPPLLQRICLRVAQNPWFDYLMSAIIFTNCVVIGLEIQESVDKTIPTSLAYQVMETCFLVAYILELSIRLLADWQECLQNSWFQMDIVLVMVGVVTVWVLEPLLLTRGAIGMLDKVLVVRVLRLLRLVRTLRFLKFMQPLWKLVQSLVRAHGSVTAAGMLLFGAIYVFACAGVAVIGVDEELLADPVVGHIVEDRFRSIPVLMLTLLEFVHSDGAAQIYHPLLRTKPWLLFYFLPILLVVPIALMNLITAVIVNHVIKVSSRDTELERVQLRGRLEALIPILNSLFRQFDSEGQGYIRWADLDSARMGAPQTPLPAEVLHALKSYKLEDFFKLLDADGSGMITQAEWVDGMCCLVLEEVPIENLQMLHMLYRQANDLKELKLAMLPQLFSD</sequence>
<dbReference type="Gene3D" id="1.10.287.70">
    <property type="match status" value="1"/>
</dbReference>
<accession>A0ABN9ULQ0</accession>
<dbReference type="InterPro" id="IPR005821">
    <property type="entry name" value="Ion_trans_dom"/>
</dbReference>
<dbReference type="InterPro" id="IPR027359">
    <property type="entry name" value="Volt_channel_dom_sf"/>
</dbReference>
<comment type="caution">
    <text evidence="9">The sequence shown here is derived from an EMBL/GenBank/DDBJ whole genome shotgun (WGS) entry which is preliminary data.</text>
</comment>
<comment type="subcellular location">
    <subcellularLocation>
        <location evidence="1">Membrane</location>
        <topology evidence="1">Multi-pass membrane protein</topology>
    </subcellularLocation>
</comment>
<feature type="transmembrane region" description="Helical" evidence="7">
    <location>
        <begin position="383"/>
        <end position="407"/>
    </location>
</feature>
<evidence type="ECO:0000259" key="8">
    <source>
        <dbReference type="PROSITE" id="PS50222"/>
    </source>
</evidence>
<evidence type="ECO:0000256" key="5">
    <source>
        <dbReference type="ARBA" id="ARBA00023136"/>
    </source>
</evidence>
<feature type="domain" description="EF-hand" evidence="8">
    <location>
        <begin position="555"/>
        <end position="586"/>
    </location>
</feature>
<dbReference type="PANTHER" id="PTHR10037">
    <property type="entry name" value="VOLTAGE-GATED CATION CHANNEL CALCIUM AND SODIUM"/>
    <property type="match status" value="1"/>
</dbReference>
<evidence type="ECO:0000256" key="4">
    <source>
        <dbReference type="ARBA" id="ARBA00022989"/>
    </source>
</evidence>
<evidence type="ECO:0000313" key="10">
    <source>
        <dbReference type="Proteomes" id="UP001189429"/>
    </source>
</evidence>
<feature type="region of interest" description="Disordered" evidence="6">
    <location>
        <begin position="130"/>
        <end position="159"/>
    </location>
</feature>
<dbReference type="InterPro" id="IPR002048">
    <property type="entry name" value="EF_hand_dom"/>
</dbReference>
<evidence type="ECO:0000256" key="7">
    <source>
        <dbReference type="SAM" id="Phobius"/>
    </source>
</evidence>
<dbReference type="PROSITE" id="PS50222">
    <property type="entry name" value="EF_HAND_2"/>
    <property type="match status" value="1"/>
</dbReference>